<dbReference type="AlphaFoldDB" id="A0A438JXE6"/>
<organism evidence="2 3">
    <name type="scientific">Vitis vinifera</name>
    <name type="common">Grape</name>
    <dbReference type="NCBI Taxonomy" id="29760"/>
    <lineage>
        <taxon>Eukaryota</taxon>
        <taxon>Viridiplantae</taxon>
        <taxon>Streptophyta</taxon>
        <taxon>Embryophyta</taxon>
        <taxon>Tracheophyta</taxon>
        <taxon>Spermatophyta</taxon>
        <taxon>Magnoliopsida</taxon>
        <taxon>eudicotyledons</taxon>
        <taxon>Gunneridae</taxon>
        <taxon>Pentapetalae</taxon>
        <taxon>rosids</taxon>
        <taxon>Vitales</taxon>
        <taxon>Vitaceae</taxon>
        <taxon>Viteae</taxon>
        <taxon>Vitis</taxon>
    </lineage>
</organism>
<comment type="caution">
    <text evidence="2">The sequence shown here is derived from an EMBL/GenBank/DDBJ whole genome shotgun (WGS) entry which is preliminary data.</text>
</comment>
<protein>
    <submittedName>
        <fullName evidence="2">Uncharacterized protein</fullName>
    </submittedName>
</protein>
<reference evidence="2 3" key="1">
    <citation type="journal article" date="2018" name="PLoS Genet.">
        <title>Population sequencing reveals clonal diversity and ancestral inbreeding in the grapevine cultivar Chardonnay.</title>
        <authorList>
            <person name="Roach M.J."/>
            <person name="Johnson D.L."/>
            <person name="Bohlmann J."/>
            <person name="van Vuuren H.J."/>
            <person name="Jones S.J."/>
            <person name="Pretorius I.S."/>
            <person name="Schmidt S.A."/>
            <person name="Borneman A.R."/>
        </authorList>
    </citation>
    <scope>NUCLEOTIDE SEQUENCE [LARGE SCALE GENOMIC DNA]</scope>
    <source>
        <strain evidence="3">cv. Chardonnay</strain>
        <tissue evidence="2">Leaf</tissue>
    </source>
</reference>
<accession>A0A438JXE6</accession>
<dbReference type="Proteomes" id="UP000288805">
    <property type="component" value="Unassembled WGS sequence"/>
</dbReference>
<gene>
    <name evidence="2" type="ORF">CK203_010300</name>
</gene>
<feature type="region of interest" description="Disordered" evidence="1">
    <location>
        <begin position="26"/>
        <end position="84"/>
    </location>
</feature>
<evidence type="ECO:0000313" key="3">
    <source>
        <dbReference type="Proteomes" id="UP000288805"/>
    </source>
</evidence>
<name>A0A438JXE6_VITVI</name>
<proteinExistence type="predicted"/>
<evidence type="ECO:0000313" key="2">
    <source>
        <dbReference type="EMBL" id="RVX13644.1"/>
    </source>
</evidence>
<feature type="compositionally biased region" description="Basic and acidic residues" evidence="1">
    <location>
        <begin position="75"/>
        <end position="84"/>
    </location>
</feature>
<sequence>MGDENVTEMKEGFFSSEFSDVERLAGKISRTSTHRSRSVSSIVPERGESNIGKKNQNKVKKQQQQHGGRNNFDPHSCKFERGCN</sequence>
<evidence type="ECO:0000256" key="1">
    <source>
        <dbReference type="SAM" id="MobiDB-lite"/>
    </source>
</evidence>
<dbReference type="EMBL" id="QGNW01000023">
    <property type="protein sequence ID" value="RVX13644.1"/>
    <property type="molecule type" value="Genomic_DNA"/>
</dbReference>